<feature type="transmembrane region" description="Helical" evidence="2">
    <location>
        <begin position="142"/>
        <end position="162"/>
    </location>
</feature>
<feature type="transmembrane region" description="Helical" evidence="2">
    <location>
        <begin position="81"/>
        <end position="99"/>
    </location>
</feature>
<accession>A0ABZ2GQP3</accession>
<proteinExistence type="predicted"/>
<evidence type="ECO:0000256" key="2">
    <source>
        <dbReference type="SAM" id="Phobius"/>
    </source>
</evidence>
<reference evidence="3 4" key="1">
    <citation type="submission" date="2024-01" db="EMBL/GenBank/DDBJ databases">
        <title>Draft genome sequences of nine bacterial species from freshwater ponds near Washington, DC.</title>
        <authorList>
            <person name="Pavloudi C."/>
            <person name="Oliver L."/>
            <person name="Slattery K."/>
            <person name="Lissner G."/>
            <person name="Saw J.H."/>
        </authorList>
    </citation>
    <scope>NUCLEOTIDE SEQUENCE [LARGE SCALE GENOMIC DNA]</scope>
    <source>
        <strain evidence="4">TB1-E2</strain>
    </source>
</reference>
<organism evidence="3 4">
    <name type="scientific">Janthinobacterium aestuarii</name>
    <dbReference type="NCBI Taxonomy" id="2985511"/>
    <lineage>
        <taxon>Bacteria</taxon>
        <taxon>Pseudomonadati</taxon>
        <taxon>Pseudomonadota</taxon>
        <taxon>Betaproteobacteria</taxon>
        <taxon>Burkholderiales</taxon>
        <taxon>Oxalobacteraceae</taxon>
        <taxon>Janthinobacterium</taxon>
    </lineage>
</organism>
<feature type="transmembrane region" description="Helical" evidence="2">
    <location>
        <begin position="105"/>
        <end position="122"/>
    </location>
</feature>
<feature type="transmembrane region" description="Helical" evidence="2">
    <location>
        <begin position="268"/>
        <end position="291"/>
    </location>
</feature>
<evidence type="ECO:0000313" key="3">
    <source>
        <dbReference type="EMBL" id="WWO48126.1"/>
    </source>
</evidence>
<feature type="transmembrane region" description="Helical" evidence="2">
    <location>
        <begin position="237"/>
        <end position="256"/>
    </location>
</feature>
<feature type="transmembrane region" description="Helical" evidence="2">
    <location>
        <begin position="59"/>
        <end position="76"/>
    </location>
</feature>
<protein>
    <recommendedName>
        <fullName evidence="5">O-antigen ligase domain-containing protein</fullName>
    </recommendedName>
</protein>
<feature type="transmembrane region" description="Helical" evidence="2">
    <location>
        <begin position="197"/>
        <end position="217"/>
    </location>
</feature>
<name>A0ABZ2GQP3_9BURK</name>
<gene>
    <name evidence="3" type="ORF">OPV09_08470</name>
</gene>
<feature type="transmembrane region" description="Helical" evidence="2">
    <location>
        <begin position="168"/>
        <end position="190"/>
    </location>
</feature>
<evidence type="ECO:0000313" key="4">
    <source>
        <dbReference type="Proteomes" id="UP001373909"/>
    </source>
</evidence>
<feature type="transmembrane region" description="Helical" evidence="2">
    <location>
        <begin position="419"/>
        <end position="440"/>
    </location>
</feature>
<feature type="region of interest" description="Disordered" evidence="1">
    <location>
        <begin position="511"/>
        <end position="531"/>
    </location>
</feature>
<feature type="transmembrane region" description="Helical" evidence="2">
    <location>
        <begin position="303"/>
        <end position="328"/>
    </location>
</feature>
<keyword evidence="2" id="KW-1133">Transmembrane helix</keyword>
<keyword evidence="2" id="KW-0472">Membrane</keyword>
<feature type="transmembrane region" description="Helical" evidence="2">
    <location>
        <begin position="31"/>
        <end position="53"/>
    </location>
</feature>
<dbReference type="Proteomes" id="UP001373909">
    <property type="component" value="Chromosome"/>
</dbReference>
<dbReference type="RefSeq" id="WP_338681212.1">
    <property type="nucleotide sequence ID" value="NZ_CP142523.1"/>
</dbReference>
<keyword evidence="4" id="KW-1185">Reference proteome</keyword>
<sequence>MSFSIHKLGLRTGNARNAQSQRRKARQGMPVFTAVLLALAGLATALLLGMVIALGAIQLTIMLAGLLIFIPILLFVDTKKLLPLLFIVVFFVSGTAQYFFNLRLATWMASGLAALFFARTILEKTLANHLVKDQFGDSFAGATRIVAAAWIYLAFYAFSIFMGHASTVQLISVLRFCLPMFGVLFAMYWFQWSDRRLLVLWGGIVVIAVAQLPLALYQHFFNIASMGWDSVVGSFGGNMSPVLVLFTVVAMLYVLARWVQGITPVSHVVGMFIIGLAIILLGEVKAVFIWLPLGVFWVVRRKVLKNILVFVMFVALMCSISSGIFMAYHALYWGSHTKTDTMEEKVNSVGGYVVDPNGINYVTGEISRGASLALWYQDPVPTIQERLIGYGPSASSTSQNVGRGYVAARYRNLQIGATGLASLLWDVGILGTLVYLSIFILGIRQGARYVAHSQAGPERLAMADASTVTLILLVSTLIYNRTMIDEPSIQLLCYFSLGCIVQFSRYGKPAADSAKLPPQRTPGHTPHGVLA</sequence>
<keyword evidence="2" id="KW-0812">Transmembrane</keyword>
<dbReference type="EMBL" id="CP142523">
    <property type="protein sequence ID" value="WWO48126.1"/>
    <property type="molecule type" value="Genomic_DNA"/>
</dbReference>
<evidence type="ECO:0000256" key="1">
    <source>
        <dbReference type="SAM" id="MobiDB-lite"/>
    </source>
</evidence>
<feature type="transmembrane region" description="Helical" evidence="2">
    <location>
        <begin position="460"/>
        <end position="479"/>
    </location>
</feature>
<evidence type="ECO:0008006" key="5">
    <source>
        <dbReference type="Google" id="ProtNLM"/>
    </source>
</evidence>